<accession>A0A554JB08</accession>
<organism evidence="11 12">
    <name type="scientific">Candidatus Doudnabacteria bacterium Gr01-1014_77</name>
    <dbReference type="NCBI Taxonomy" id="2017133"/>
    <lineage>
        <taxon>Bacteria</taxon>
        <taxon>Candidatus Doudnaibacteriota</taxon>
    </lineage>
</organism>
<evidence type="ECO:0000256" key="5">
    <source>
        <dbReference type="ARBA" id="ARBA00023274"/>
    </source>
</evidence>
<dbReference type="InterPro" id="IPR009019">
    <property type="entry name" value="KH_sf_prok-type"/>
</dbReference>
<keyword evidence="4 8" id="KW-0689">Ribosomal protein</keyword>
<dbReference type="PROSITE" id="PS00548">
    <property type="entry name" value="RIBOSOMAL_S3"/>
    <property type="match status" value="1"/>
</dbReference>
<dbReference type="NCBIfam" id="TIGR01009">
    <property type="entry name" value="rpsC_bact"/>
    <property type="match status" value="1"/>
</dbReference>
<keyword evidence="2 8" id="KW-0699">rRNA-binding</keyword>
<dbReference type="GO" id="GO:0003735">
    <property type="term" value="F:structural constituent of ribosome"/>
    <property type="evidence" value="ECO:0007669"/>
    <property type="project" value="InterPro"/>
</dbReference>
<protein>
    <recommendedName>
        <fullName evidence="7 8">Small ribosomal subunit protein uS3</fullName>
    </recommendedName>
</protein>
<dbReference type="Pfam" id="PF07650">
    <property type="entry name" value="KH_2"/>
    <property type="match status" value="1"/>
</dbReference>
<evidence type="ECO:0000256" key="3">
    <source>
        <dbReference type="ARBA" id="ARBA00022884"/>
    </source>
</evidence>
<dbReference type="InterPro" id="IPR036419">
    <property type="entry name" value="Ribosomal_S3_C_sf"/>
</dbReference>
<comment type="caution">
    <text evidence="11">The sequence shown here is derived from an EMBL/GenBank/DDBJ whole genome shotgun (WGS) entry which is preliminary data.</text>
</comment>
<dbReference type="FunFam" id="3.30.300.20:FF:000001">
    <property type="entry name" value="30S ribosomal protein S3"/>
    <property type="match status" value="1"/>
</dbReference>
<dbReference type="InterPro" id="IPR004087">
    <property type="entry name" value="KH_dom"/>
</dbReference>
<dbReference type="InterPro" id="IPR004044">
    <property type="entry name" value="KH_dom_type_2"/>
</dbReference>
<dbReference type="PANTHER" id="PTHR11760">
    <property type="entry name" value="30S/40S RIBOSOMAL PROTEIN S3"/>
    <property type="match status" value="1"/>
</dbReference>
<dbReference type="GO" id="GO:0019843">
    <property type="term" value="F:rRNA binding"/>
    <property type="evidence" value="ECO:0007669"/>
    <property type="project" value="UniProtKB-UniRule"/>
</dbReference>
<keyword evidence="5 8" id="KW-0687">Ribonucleoprotein</keyword>
<dbReference type="CDD" id="cd02412">
    <property type="entry name" value="KH-II_30S_S3"/>
    <property type="match status" value="1"/>
</dbReference>
<dbReference type="GO" id="GO:0003729">
    <property type="term" value="F:mRNA binding"/>
    <property type="evidence" value="ECO:0007669"/>
    <property type="project" value="UniProtKB-UniRule"/>
</dbReference>
<name>A0A554JB08_9BACT</name>
<dbReference type="SUPFAM" id="SSF54821">
    <property type="entry name" value="Ribosomal protein S3 C-terminal domain"/>
    <property type="match status" value="1"/>
</dbReference>
<evidence type="ECO:0000313" key="11">
    <source>
        <dbReference type="EMBL" id="TSC65539.1"/>
    </source>
</evidence>
<dbReference type="InterPro" id="IPR015946">
    <property type="entry name" value="KH_dom-like_a/b"/>
</dbReference>
<comment type="subunit">
    <text evidence="8">Part of the 30S ribosomal subunit. Forms a tight complex with proteins S10 and S14.</text>
</comment>
<dbReference type="Gene3D" id="3.30.1140.32">
    <property type="entry name" value="Ribosomal protein S3, C-terminal domain"/>
    <property type="match status" value="1"/>
</dbReference>
<sequence>MGHKISPTSLRMNITETWKSRWFSKNHFAQTLREDVRIREYLNTLLKKAGLVRIDIERLNDGGVTVIIKSTKPGMIIGKGGNGIEDLKKKLKAKIGLKKDVKVNIEEVRDINLQAAVIAQNIADSLEKRVSYRRLMKQSIEQIMNAGAKGVKIATGGRLGGAEIARTEWLSQGKLPLHTLRANIDFAKATAFTTYGTVGVKVWINKGEVFEKVNTAEAPRPAFRPKREVK</sequence>
<reference evidence="11 12" key="1">
    <citation type="submission" date="2017-07" db="EMBL/GenBank/DDBJ databases">
        <title>Mechanisms for carbon and nitrogen cycling indicate functional differentiation within the Candidate Phyla Radiation.</title>
        <authorList>
            <person name="Danczak R.E."/>
            <person name="Johnston M.D."/>
            <person name="Kenah C."/>
            <person name="Slattery M."/>
            <person name="Wrighton K.C."/>
            <person name="Wilkins M.J."/>
        </authorList>
    </citation>
    <scope>NUCLEOTIDE SEQUENCE [LARGE SCALE GENOMIC DNA]</scope>
    <source>
        <strain evidence="11">Gr01-1014_77</strain>
    </source>
</reference>
<evidence type="ECO:0000256" key="1">
    <source>
        <dbReference type="ARBA" id="ARBA00010761"/>
    </source>
</evidence>
<comment type="similarity">
    <text evidence="1 8 9">Belongs to the universal ribosomal protein uS3 family.</text>
</comment>
<dbReference type="Gene3D" id="3.30.300.20">
    <property type="match status" value="1"/>
</dbReference>
<dbReference type="SUPFAM" id="SSF54814">
    <property type="entry name" value="Prokaryotic type KH domain (KH-domain type II)"/>
    <property type="match status" value="1"/>
</dbReference>
<comment type="function">
    <text evidence="6 8">Binds the lower part of the 30S subunit head. Binds mRNA in the 70S ribosome, positioning it for translation.</text>
</comment>
<proteinExistence type="inferred from homology"/>
<evidence type="ECO:0000256" key="4">
    <source>
        <dbReference type="ARBA" id="ARBA00022980"/>
    </source>
</evidence>
<dbReference type="AlphaFoldDB" id="A0A554JB08"/>
<dbReference type="InterPro" id="IPR057258">
    <property type="entry name" value="Ribosomal_uS3"/>
</dbReference>
<evidence type="ECO:0000256" key="9">
    <source>
        <dbReference type="RuleBase" id="RU003624"/>
    </source>
</evidence>
<gene>
    <name evidence="8" type="primary">rpsC</name>
    <name evidence="11" type="ORF">G01um101477_424</name>
</gene>
<evidence type="ECO:0000256" key="7">
    <source>
        <dbReference type="ARBA" id="ARBA00035257"/>
    </source>
</evidence>
<dbReference type="InterPro" id="IPR018280">
    <property type="entry name" value="Ribosomal_uS3_CS"/>
</dbReference>
<dbReference type="InterPro" id="IPR005704">
    <property type="entry name" value="Ribosomal_uS3_bac-typ"/>
</dbReference>
<dbReference type="PROSITE" id="PS50823">
    <property type="entry name" value="KH_TYPE_2"/>
    <property type="match status" value="1"/>
</dbReference>
<dbReference type="InterPro" id="IPR001351">
    <property type="entry name" value="Ribosomal_uS3_C"/>
</dbReference>
<dbReference type="GO" id="GO:0022627">
    <property type="term" value="C:cytosolic small ribosomal subunit"/>
    <property type="evidence" value="ECO:0007669"/>
    <property type="project" value="TreeGrafter"/>
</dbReference>
<evidence type="ECO:0000256" key="6">
    <source>
        <dbReference type="ARBA" id="ARBA00024998"/>
    </source>
</evidence>
<evidence type="ECO:0000256" key="2">
    <source>
        <dbReference type="ARBA" id="ARBA00022730"/>
    </source>
</evidence>
<dbReference type="Pfam" id="PF00189">
    <property type="entry name" value="Ribosomal_S3_C"/>
    <property type="match status" value="1"/>
</dbReference>
<keyword evidence="3 8" id="KW-0694">RNA-binding</keyword>
<dbReference type="SMART" id="SM00322">
    <property type="entry name" value="KH"/>
    <property type="match status" value="1"/>
</dbReference>
<evidence type="ECO:0000256" key="8">
    <source>
        <dbReference type="HAMAP-Rule" id="MF_01309"/>
    </source>
</evidence>
<dbReference type="EMBL" id="VMFF01000040">
    <property type="protein sequence ID" value="TSC65539.1"/>
    <property type="molecule type" value="Genomic_DNA"/>
</dbReference>
<dbReference type="HAMAP" id="MF_01309_B">
    <property type="entry name" value="Ribosomal_uS3_B"/>
    <property type="match status" value="1"/>
</dbReference>
<feature type="domain" description="KH type-2" evidence="10">
    <location>
        <begin position="38"/>
        <end position="109"/>
    </location>
</feature>
<dbReference type="GO" id="GO:0006412">
    <property type="term" value="P:translation"/>
    <property type="evidence" value="ECO:0007669"/>
    <property type="project" value="UniProtKB-UniRule"/>
</dbReference>
<dbReference type="Proteomes" id="UP000319613">
    <property type="component" value="Unassembled WGS sequence"/>
</dbReference>
<dbReference type="PROSITE" id="PS50084">
    <property type="entry name" value="KH_TYPE_1"/>
    <property type="match status" value="1"/>
</dbReference>
<dbReference type="PANTHER" id="PTHR11760:SF19">
    <property type="entry name" value="SMALL RIBOSOMAL SUBUNIT PROTEIN US3C"/>
    <property type="match status" value="1"/>
</dbReference>
<evidence type="ECO:0000313" key="12">
    <source>
        <dbReference type="Proteomes" id="UP000319613"/>
    </source>
</evidence>
<evidence type="ECO:0000259" key="10">
    <source>
        <dbReference type="PROSITE" id="PS50823"/>
    </source>
</evidence>